<sequence>MEKRQLGTNGLQVSALGFGCMGLDFSYGHKLSREEGVTLIRQAVDRGVTFFDTAEIYGPFTNEEMVGEALRPVRDQVVIATKFGFDIDPATGQVNGVSSRPEGIKPIVERSLQRLGIDSIDLLYQHRVDPNVPIEDVAGAVKALVDEGKVKNFGLSEPGAQTLRRAHAVLPVAAVQNEYSLWWRAPESNGILDACDELQIGFVPYSPLGKGFLTGAMSKDTQLAANDFRSNVPRFQPEALAKNEAFVDLLRRIAQEKDATPAQIALAWLLAQRPYIVPIPGTTKLHRLEENIGSAAVTLSADDLARIKAALAEIQVEGERYAPAQAAMAGRDAPEKTAL</sequence>
<dbReference type="Pfam" id="PF00248">
    <property type="entry name" value="Aldo_ket_red"/>
    <property type="match status" value="1"/>
</dbReference>
<comment type="caution">
    <text evidence="3">The sequence shown here is derived from an EMBL/GenBank/DDBJ whole genome shotgun (WGS) entry which is preliminary data.</text>
</comment>
<gene>
    <name evidence="3" type="ORF">O0R41_15330</name>
</gene>
<feature type="domain" description="NADP-dependent oxidoreductase" evidence="2">
    <location>
        <begin position="16"/>
        <end position="310"/>
    </location>
</feature>
<evidence type="ECO:0000256" key="1">
    <source>
        <dbReference type="ARBA" id="ARBA00023002"/>
    </source>
</evidence>
<evidence type="ECO:0000313" key="3">
    <source>
        <dbReference type="EMBL" id="MDV5824977.1"/>
    </source>
</evidence>
<dbReference type="InterPro" id="IPR050791">
    <property type="entry name" value="Aldo-Keto_reductase"/>
</dbReference>
<keyword evidence="1" id="KW-0560">Oxidoreductase</keyword>
<dbReference type="Gene3D" id="3.20.20.100">
    <property type="entry name" value="NADP-dependent oxidoreductase domain"/>
    <property type="match status" value="1"/>
</dbReference>
<reference evidence="4" key="1">
    <citation type="journal article" date="2022" name="J Environ Chem Eng">
        <title>Biodegradation of petroleum oil using a constructed nonpathogenic and heavy metal-tolerant bacterial consortium isolated from marine sponges.</title>
        <authorList>
            <person name="Dechsakulwatana C."/>
            <person name="Rungsihiranrut A."/>
            <person name="Muangchinda C."/>
            <person name="Ningthoujam R."/>
            <person name="Klankeo P."/>
            <person name="Pinyakong O."/>
        </authorList>
    </citation>
    <scope>NUCLEOTIDE SEQUENCE [LARGE SCALE GENOMIC DNA]</scope>
    <source>
        <strain evidence="4">MO2-4</strain>
    </source>
</reference>
<proteinExistence type="predicted"/>
<dbReference type="PANTHER" id="PTHR43625">
    <property type="entry name" value="AFLATOXIN B1 ALDEHYDE REDUCTASE"/>
    <property type="match status" value="1"/>
</dbReference>
<dbReference type="InterPro" id="IPR023210">
    <property type="entry name" value="NADP_OxRdtase_dom"/>
</dbReference>
<dbReference type="CDD" id="cd19078">
    <property type="entry name" value="AKR_AKR13C1_2"/>
    <property type="match status" value="1"/>
</dbReference>
<dbReference type="PROSITE" id="PS51257">
    <property type="entry name" value="PROKAR_LIPOPROTEIN"/>
    <property type="match status" value="1"/>
</dbReference>
<evidence type="ECO:0000313" key="4">
    <source>
        <dbReference type="Proteomes" id="UP001185984"/>
    </source>
</evidence>
<protein>
    <submittedName>
        <fullName evidence="3">Aldo/keto reductase</fullName>
    </submittedName>
</protein>
<accession>A0ABU3ZZL9</accession>
<dbReference type="InterPro" id="IPR036812">
    <property type="entry name" value="NAD(P)_OxRdtase_dom_sf"/>
</dbReference>
<dbReference type="Proteomes" id="UP001185984">
    <property type="component" value="Unassembled WGS sequence"/>
</dbReference>
<dbReference type="RefSeq" id="WP_317517727.1">
    <property type="nucleotide sequence ID" value="NZ_JAPTHD010000007.1"/>
</dbReference>
<organism evidence="3 4">
    <name type="scientific">Sphingobium naphthae</name>
    <dbReference type="NCBI Taxonomy" id="1886786"/>
    <lineage>
        <taxon>Bacteria</taxon>
        <taxon>Pseudomonadati</taxon>
        <taxon>Pseudomonadota</taxon>
        <taxon>Alphaproteobacteria</taxon>
        <taxon>Sphingomonadales</taxon>
        <taxon>Sphingomonadaceae</taxon>
        <taxon>Sphingobium</taxon>
    </lineage>
</organism>
<dbReference type="EMBL" id="JAPTHD010000007">
    <property type="protein sequence ID" value="MDV5824977.1"/>
    <property type="molecule type" value="Genomic_DNA"/>
</dbReference>
<name>A0ABU3ZZL9_9SPHN</name>
<evidence type="ECO:0000259" key="2">
    <source>
        <dbReference type="Pfam" id="PF00248"/>
    </source>
</evidence>
<dbReference type="SUPFAM" id="SSF51430">
    <property type="entry name" value="NAD(P)-linked oxidoreductase"/>
    <property type="match status" value="1"/>
</dbReference>
<keyword evidence="4" id="KW-1185">Reference proteome</keyword>
<dbReference type="PANTHER" id="PTHR43625:SF77">
    <property type="entry name" value="ALDO-KETO REDUCTASE"/>
    <property type="match status" value="1"/>
</dbReference>